<sequence>MWTGRLSRIFVKYDSLYLPVLLRQARLARDWSQESVANGICAVSYLSKIENGKIVPAPDIVEALAKRLGLTLEDASLTPIEAKLDAFYASHYEQEDGAPVFEAEELERMLGSVFALDAMLIRCQNREAVETLRSYEPFFDARQRRKYDELRLLQGAWSEEAFLATYHDFFAYAFAAETSCRHERMLDCLAYWSEALSIAQKEMDVERILDALLGRLVAFSILSDIPSMERVFAQIEKVATMTATDSARQMLDNARYNVGASRLERREYAKALELLLGCAHRPLAAHKIALCYEGLGEYELAKAWIVKEQQRASSVFFDVVRYRLEHPNYLREEAYARMMKRCLDEASENYHYGYFLFHLPYYLDVLEANRQYKEAYGLLKRHFIKQWD</sequence>
<dbReference type="EMBL" id="SRYG01000001">
    <property type="protein sequence ID" value="TGY67294.1"/>
    <property type="molecule type" value="Genomic_DNA"/>
</dbReference>
<organism evidence="1 2">
    <name type="scientific">Dubosiella muris</name>
    <dbReference type="NCBI Taxonomy" id="3038133"/>
    <lineage>
        <taxon>Bacteria</taxon>
        <taxon>Bacillati</taxon>
        <taxon>Bacillota</taxon>
        <taxon>Erysipelotrichia</taxon>
        <taxon>Erysipelotrichales</taxon>
        <taxon>Erysipelotrichaceae</taxon>
        <taxon>Dubosiella</taxon>
    </lineage>
</organism>
<reference evidence="1" key="1">
    <citation type="submission" date="2019-04" db="EMBL/GenBank/DDBJ databases">
        <title>Microbes associate with the intestines of laboratory mice.</title>
        <authorList>
            <person name="Navarre W."/>
            <person name="Wong E."/>
            <person name="Huang K."/>
            <person name="Tropini C."/>
            <person name="Ng K."/>
            <person name="Yu B."/>
        </authorList>
    </citation>
    <scope>NUCLEOTIDE SEQUENCE</scope>
    <source>
        <strain evidence="1">NM09_H32</strain>
    </source>
</reference>
<protein>
    <submittedName>
        <fullName evidence="1">XRE family transcriptional regulator</fullName>
    </submittedName>
</protein>
<keyword evidence="2" id="KW-1185">Reference proteome</keyword>
<dbReference type="Proteomes" id="UP000308836">
    <property type="component" value="Unassembled WGS sequence"/>
</dbReference>
<comment type="caution">
    <text evidence="1">The sequence shown here is derived from an EMBL/GenBank/DDBJ whole genome shotgun (WGS) entry which is preliminary data.</text>
</comment>
<gene>
    <name evidence="1" type="ORF">E5336_00525</name>
</gene>
<proteinExistence type="predicted"/>
<name>A0AC61RA53_9FIRM</name>
<evidence type="ECO:0000313" key="2">
    <source>
        <dbReference type="Proteomes" id="UP000308836"/>
    </source>
</evidence>
<accession>A0AC61RA53</accession>
<evidence type="ECO:0000313" key="1">
    <source>
        <dbReference type="EMBL" id="TGY67294.1"/>
    </source>
</evidence>